<organism evidence="1 2">
    <name type="scientific">Grifola frondosa</name>
    <name type="common">Maitake</name>
    <name type="synonym">Polyporus frondosus</name>
    <dbReference type="NCBI Taxonomy" id="5627"/>
    <lineage>
        <taxon>Eukaryota</taxon>
        <taxon>Fungi</taxon>
        <taxon>Dikarya</taxon>
        <taxon>Basidiomycota</taxon>
        <taxon>Agaricomycotina</taxon>
        <taxon>Agaricomycetes</taxon>
        <taxon>Polyporales</taxon>
        <taxon>Grifolaceae</taxon>
        <taxon>Grifola</taxon>
    </lineage>
</organism>
<proteinExistence type="predicted"/>
<dbReference type="AlphaFoldDB" id="A0A1C7LVE8"/>
<comment type="caution">
    <text evidence="1">The sequence shown here is derived from an EMBL/GenBank/DDBJ whole genome shotgun (WGS) entry which is preliminary data.</text>
</comment>
<protein>
    <submittedName>
        <fullName evidence="1">Uncharacterized protein</fullName>
    </submittedName>
</protein>
<reference evidence="1 2" key="1">
    <citation type="submission" date="2016-03" db="EMBL/GenBank/DDBJ databases">
        <title>Whole genome sequencing of Grifola frondosa 9006-11.</title>
        <authorList>
            <person name="Min B."/>
            <person name="Park H."/>
            <person name="Kim J.-G."/>
            <person name="Cho H."/>
            <person name="Oh Y.-L."/>
            <person name="Kong W.-S."/>
            <person name="Choi I.-G."/>
        </authorList>
    </citation>
    <scope>NUCLEOTIDE SEQUENCE [LARGE SCALE GENOMIC DNA]</scope>
    <source>
        <strain evidence="1 2">9006-11</strain>
    </source>
</reference>
<dbReference type="Proteomes" id="UP000092993">
    <property type="component" value="Unassembled WGS sequence"/>
</dbReference>
<dbReference type="EMBL" id="LUGG01000019">
    <property type="protein sequence ID" value="OBZ68640.1"/>
    <property type="molecule type" value="Genomic_DNA"/>
</dbReference>
<keyword evidence="2" id="KW-1185">Reference proteome</keyword>
<sequence length="97" mass="10526">MPAFLLHLDWGIFSLGTQTLTPSASLLGIARVGSNRESLRLPLICASASINEHSRENPTQQSLSAFLGHPCTIEFKLFTHGFGICCQADDEDHLESG</sequence>
<evidence type="ECO:0000313" key="1">
    <source>
        <dbReference type="EMBL" id="OBZ68640.1"/>
    </source>
</evidence>
<gene>
    <name evidence="1" type="ORF">A0H81_11252</name>
</gene>
<evidence type="ECO:0000313" key="2">
    <source>
        <dbReference type="Proteomes" id="UP000092993"/>
    </source>
</evidence>
<name>A0A1C7LVE8_GRIFR</name>
<accession>A0A1C7LVE8</accession>